<accession>C6HZE2</accession>
<dbReference type="InterPro" id="IPR045738">
    <property type="entry name" value="DUF6088"/>
</dbReference>
<proteinExistence type="predicted"/>
<dbReference type="EMBL" id="GG693882">
    <property type="protein sequence ID" value="EES51964.1"/>
    <property type="molecule type" value="Genomic_DNA"/>
</dbReference>
<name>C6HZE2_9BACT</name>
<reference evidence="1 2" key="1">
    <citation type="journal article" date="2009" name="Appl. Environ. Microbiol.">
        <title>Community genomic and proteomic analyses of chemoautotrophic iron-oxidizing "Leptospirillum rubarum" (Group II) and "Leptospirillum ferrodiazotrophum" (Group III) bacteria in acid mine drainage biofilms.</title>
        <authorList>
            <person name="Goltsman D.S."/>
            <person name="Denef V.J."/>
            <person name="Singer S.W."/>
            <person name="VerBerkmoes N.C."/>
            <person name="Lefsrud M."/>
            <person name="Mueller R.S."/>
            <person name="Dick G.J."/>
            <person name="Sun C.L."/>
            <person name="Wheeler K.E."/>
            <person name="Zemla A."/>
            <person name="Baker B.J."/>
            <person name="Hauser L."/>
            <person name="Land M."/>
            <person name="Shah M.B."/>
            <person name="Thelen M.P."/>
            <person name="Hettich R.L."/>
            <person name="Banfield J.F."/>
        </authorList>
    </citation>
    <scope>NUCLEOTIDE SEQUENCE [LARGE SCALE GENOMIC DNA]</scope>
</reference>
<gene>
    <name evidence="1" type="ORF">UBAL3_95320001</name>
</gene>
<protein>
    <submittedName>
        <fullName evidence="1">Uncharacterized protein</fullName>
    </submittedName>
</protein>
<dbReference type="AlphaFoldDB" id="C6HZE2"/>
<dbReference type="Proteomes" id="UP000009374">
    <property type="component" value="Unassembled WGS sequence"/>
</dbReference>
<evidence type="ECO:0000313" key="1">
    <source>
        <dbReference type="EMBL" id="EES51964.1"/>
    </source>
</evidence>
<keyword evidence="2" id="KW-1185">Reference proteome</keyword>
<sequence>MGLSTQVVLKEVFLTSGRSRKIQLENGREIVLRHVAPRKLVLAGRPAGVALTALWYLGKKGVSTETIHQIRRRLSSEEFEVLKKEAHLMPAWMRERLLDPREGGGGGR</sequence>
<dbReference type="Pfam" id="PF19570">
    <property type="entry name" value="DUF6088"/>
    <property type="match status" value="1"/>
</dbReference>
<organism evidence="1 2">
    <name type="scientific">Leptospirillum ferrodiazotrophum</name>
    <dbReference type="NCBI Taxonomy" id="412449"/>
    <lineage>
        <taxon>Bacteria</taxon>
        <taxon>Pseudomonadati</taxon>
        <taxon>Nitrospirota</taxon>
        <taxon>Nitrospiria</taxon>
        <taxon>Nitrospirales</taxon>
        <taxon>Nitrospiraceae</taxon>
        <taxon>Leptospirillum</taxon>
    </lineage>
</organism>
<evidence type="ECO:0000313" key="2">
    <source>
        <dbReference type="Proteomes" id="UP000009374"/>
    </source>
</evidence>